<organism evidence="1 2">
    <name type="scientific">Arthrobotrys conoides</name>
    <dbReference type="NCBI Taxonomy" id="74498"/>
    <lineage>
        <taxon>Eukaryota</taxon>
        <taxon>Fungi</taxon>
        <taxon>Dikarya</taxon>
        <taxon>Ascomycota</taxon>
        <taxon>Pezizomycotina</taxon>
        <taxon>Orbiliomycetes</taxon>
        <taxon>Orbiliales</taxon>
        <taxon>Orbiliaceae</taxon>
        <taxon>Arthrobotrys</taxon>
    </lineage>
</organism>
<dbReference type="EMBL" id="JAVHJM010000005">
    <property type="protein sequence ID" value="KAK6513791.1"/>
    <property type="molecule type" value="Genomic_DNA"/>
</dbReference>
<reference evidence="1 2" key="1">
    <citation type="submission" date="2019-10" db="EMBL/GenBank/DDBJ databases">
        <authorList>
            <person name="Palmer J.M."/>
        </authorList>
    </citation>
    <scope>NUCLEOTIDE SEQUENCE [LARGE SCALE GENOMIC DNA]</scope>
    <source>
        <strain evidence="1 2">TWF506</strain>
    </source>
</reference>
<dbReference type="Proteomes" id="UP001307849">
    <property type="component" value="Unassembled WGS sequence"/>
</dbReference>
<comment type="caution">
    <text evidence="1">The sequence shown here is derived from an EMBL/GenBank/DDBJ whole genome shotgun (WGS) entry which is preliminary data.</text>
</comment>
<sequence>MRGFTKVMQKIVQEPNTYDTVGNKFKANFRDGSYSFFPRTLQTTCYTEAAGTMKIFGTCYIQAIRMFRNDRKASGMGRSTKWAT</sequence>
<dbReference type="AlphaFoldDB" id="A0AAN8N900"/>
<protein>
    <submittedName>
        <fullName evidence="1">Uncharacterized protein</fullName>
    </submittedName>
</protein>
<evidence type="ECO:0000313" key="2">
    <source>
        <dbReference type="Proteomes" id="UP001307849"/>
    </source>
</evidence>
<evidence type="ECO:0000313" key="1">
    <source>
        <dbReference type="EMBL" id="KAK6513791.1"/>
    </source>
</evidence>
<keyword evidence="2" id="KW-1185">Reference proteome</keyword>
<gene>
    <name evidence="1" type="ORF">TWF506_008227</name>
</gene>
<accession>A0AAN8N900</accession>
<proteinExistence type="predicted"/>
<name>A0AAN8N900_9PEZI</name>